<evidence type="ECO:0000313" key="3">
    <source>
        <dbReference type="Proteomes" id="UP001182556"/>
    </source>
</evidence>
<dbReference type="InterPro" id="IPR006076">
    <property type="entry name" value="FAD-dep_OxRdtase"/>
</dbReference>
<proteinExistence type="predicted"/>
<reference evidence="2" key="1">
    <citation type="submission" date="2023-02" db="EMBL/GenBank/DDBJ databases">
        <title>Identification and recombinant expression of a fungal hydrolase from Papiliotrema laurentii that hydrolyzes apple cutin and clears colloidal polyester polyurethane.</title>
        <authorList>
            <consortium name="DOE Joint Genome Institute"/>
            <person name="Roman V.A."/>
            <person name="Bojanowski C."/>
            <person name="Crable B.R."/>
            <person name="Wagner D.N."/>
            <person name="Hung C.S."/>
            <person name="Nadeau L.J."/>
            <person name="Schratz L."/>
            <person name="Haridas S."/>
            <person name="Pangilinan J."/>
            <person name="Lipzen A."/>
            <person name="Na H."/>
            <person name="Yan M."/>
            <person name="Ng V."/>
            <person name="Grigoriev I.V."/>
            <person name="Spatafora J.W."/>
            <person name="Barlow D."/>
            <person name="Biffinger J."/>
            <person name="Kelley-Loughnane N."/>
            <person name="Varaljay V.A."/>
            <person name="Crookes-Goodson W.J."/>
        </authorList>
    </citation>
    <scope>NUCLEOTIDE SEQUENCE</scope>
    <source>
        <strain evidence="2">5307AH</strain>
    </source>
</reference>
<dbReference type="PANTHER" id="PTHR13847">
    <property type="entry name" value="SARCOSINE DEHYDROGENASE-RELATED"/>
    <property type="match status" value="1"/>
</dbReference>
<feature type="domain" description="FAD dependent oxidoreductase" evidence="1">
    <location>
        <begin position="35"/>
        <end position="411"/>
    </location>
</feature>
<dbReference type="Gene3D" id="3.50.50.60">
    <property type="entry name" value="FAD/NAD(P)-binding domain"/>
    <property type="match status" value="1"/>
</dbReference>
<sequence length="506" mass="55340">MVLPITNPTKSFWIEAAESPLKEHRTTPDLPTEADVVIIGSGYTGASAAYWLNKFAGDKRPNIVLLEARDLCGGATGRNGGQLRPHLFSRYTPWSERFGPKVAMDLIEHENAHLDAFKRLLEGEGIAKKVCFKLGETFDAAMTDEAEERLRENLERMTRDHGPDHPIVKSCRYIKGRKEAEEFSQMKGAQAVFVHPTGQVWPYKFVHALLEIVDKQGNLNIQTHTPVTAVSAADSNGDITVTTGRGEIKTKAVFHATNRWAGHLLDQFDKLIVPGRATIAAIKAPEGFIKHTGAQHWDSVVNNYHLQLPPPYNHIVVGGAKPLTVHNPSSYIGSDLEDQQFDGVPEFYAAWPALDIVDWQGGNPAEFGRKRDEGGVWSGVYGNSIDGFPFVGPVPDQPGHFLAAAFTGHGMPRILLSTADLVPRVLDHLKIPHTTPSILEGVPALPEPYVLTQARLDGLKDFDVAAYLQADIDAGLASSTKAFVKPRPEKLGLAEKLETLAISATA</sequence>
<dbReference type="Gene3D" id="3.30.9.10">
    <property type="entry name" value="D-Amino Acid Oxidase, subunit A, domain 2"/>
    <property type="match status" value="1"/>
</dbReference>
<organism evidence="2 3">
    <name type="scientific">Papiliotrema laurentii</name>
    <name type="common">Cryptococcus laurentii</name>
    <dbReference type="NCBI Taxonomy" id="5418"/>
    <lineage>
        <taxon>Eukaryota</taxon>
        <taxon>Fungi</taxon>
        <taxon>Dikarya</taxon>
        <taxon>Basidiomycota</taxon>
        <taxon>Agaricomycotina</taxon>
        <taxon>Tremellomycetes</taxon>
        <taxon>Tremellales</taxon>
        <taxon>Rhynchogastremaceae</taxon>
        <taxon>Papiliotrema</taxon>
    </lineage>
</organism>
<comment type="caution">
    <text evidence="2">The sequence shown here is derived from an EMBL/GenBank/DDBJ whole genome shotgun (WGS) entry which is preliminary data.</text>
</comment>
<dbReference type="EMBL" id="JAODAN010000003">
    <property type="protein sequence ID" value="KAK1925969.1"/>
    <property type="molecule type" value="Genomic_DNA"/>
</dbReference>
<dbReference type="PANTHER" id="PTHR13847:SF188">
    <property type="entry name" value="EXPRESSED PROTEIN"/>
    <property type="match status" value="1"/>
</dbReference>
<name>A0AAD9FTP9_PAPLA</name>
<dbReference type="GO" id="GO:0005737">
    <property type="term" value="C:cytoplasm"/>
    <property type="evidence" value="ECO:0007669"/>
    <property type="project" value="TreeGrafter"/>
</dbReference>
<gene>
    <name evidence="2" type="ORF">DB88DRAFT_485789</name>
</gene>
<evidence type="ECO:0000313" key="2">
    <source>
        <dbReference type="EMBL" id="KAK1925969.1"/>
    </source>
</evidence>
<dbReference type="InterPro" id="IPR036188">
    <property type="entry name" value="FAD/NAD-bd_sf"/>
</dbReference>
<evidence type="ECO:0000259" key="1">
    <source>
        <dbReference type="Pfam" id="PF01266"/>
    </source>
</evidence>
<dbReference type="Proteomes" id="UP001182556">
    <property type="component" value="Unassembled WGS sequence"/>
</dbReference>
<dbReference type="SUPFAM" id="SSF51905">
    <property type="entry name" value="FAD/NAD(P)-binding domain"/>
    <property type="match status" value="1"/>
</dbReference>
<keyword evidence="3" id="KW-1185">Reference proteome</keyword>
<accession>A0AAD9FTP9</accession>
<dbReference type="AlphaFoldDB" id="A0AAD9FTP9"/>
<dbReference type="Pfam" id="PF01266">
    <property type="entry name" value="DAO"/>
    <property type="match status" value="1"/>
</dbReference>
<protein>
    <submittedName>
        <fullName evidence="2">FAD dependent oxidoreductase-domain-containing protein</fullName>
    </submittedName>
</protein>